<evidence type="ECO:0000313" key="3">
    <source>
        <dbReference type="Proteomes" id="UP000245845"/>
    </source>
</evidence>
<feature type="transmembrane region" description="Helical" evidence="1">
    <location>
        <begin position="83"/>
        <end position="104"/>
    </location>
</feature>
<dbReference type="AlphaFoldDB" id="A0A2Y9C9Z5"/>
<accession>A0A2Y9C9Z5</accession>
<feature type="transmembrane region" description="Helical" evidence="1">
    <location>
        <begin position="189"/>
        <end position="208"/>
    </location>
</feature>
<comment type="caution">
    <text evidence="2">The sequence shown here is derived from an EMBL/GenBank/DDBJ whole genome shotgun (WGS) entry which is preliminary data.</text>
</comment>
<reference evidence="2 3" key="1">
    <citation type="submission" date="2018-05" db="EMBL/GenBank/DDBJ databases">
        <title>The Hungate 1000. A catalogue of reference genomes from the rumen microbiome.</title>
        <authorList>
            <person name="Kelly W."/>
        </authorList>
    </citation>
    <scope>NUCLEOTIDE SEQUENCE [LARGE SCALE GENOMIC DNA]</scope>
    <source>
        <strain evidence="2 3">NLAE-zl-C242</strain>
    </source>
</reference>
<keyword evidence="1" id="KW-0812">Transmembrane</keyword>
<dbReference type="EMBL" id="QGDL01000005">
    <property type="protein sequence ID" value="PWJ29894.1"/>
    <property type="molecule type" value="Genomic_DNA"/>
</dbReference>
<gene>
    <name evidence="2" type="ORF">A8806_105197</name>
</gene>
<evidence type="ECO:0000313" key="2">
    <source>
        <dbReference type="EMBL" id="PWJ29894.1"/>
    </source>
</evidence>
<sequence>MKNSGTGGINLADKKWISHTNRRLRQKLYERDADFRGFHSHSYHKHFEDYTEYRRMGANGRMKLVREYTGVWYRQKLSLCPYLLIRILYVLLSADMVFMLIQAGCRLAPTAWYLTISEFMTVLVLTALSYILLINYVFAPRAMTVGQYKSASVSLGRISLAAAGCFAADALFVLLSFSQSQTGSGKGTVMAAAQFLACVLSALAMSAIERRVPYEVSTAAEPHGDDGVPITVD</sequence>
<feature type="transmembrane region" description="Helical" evidence="1">
    <location>
        <begin position="158"/>
        <end position="177"/>
    </location>
</feature>
<evidence type="ECO:0000256" key="1">
    <source>
        <dbReference type="SAM" id="Phobius"/>
    </source>
</evidence>
<organism evidence="2 3">
    <name type="scientific">Faecalicatena orotica</name>
    <dbReference type="NCBI Taxonomy" id="1544"/>
    <lineage>
        <taxon>Bacteria</taxon>
        <taxon>Bacillati</taxon>
        <taxon>Bacillota</taxon>
        <taxon>Clostridia</taxon>
        <taxon>Lachnospirales</taxon>
        <taxon>Lachnospiraceae</taxon>
        <taxon>Faecalicatena</taxon>
    </lineage>
</organism>
<feature type="transmembrane region" description="Helical" evidence="1">
    <location>
        <begin position="110"/>
        <end position="138"/>
    </location>
</feature>
<proteinExistence type="predicted"/>
<dbReference type="Proteomes" id="UP000245845">
    <property type="component" value="Unassembled WGS sequence"/>
</dbReference>
<keyword evidence="1" id="KW-1133">Transmembrane helix</keyword>
<keyword evidence="3" id="KW-1185">Reference proteome</keyword>
<protein>
    <submittedName>
        <fullName evidence="2">Uncharacterized protein</fullName>
    </submittedName>
</protein>
<keyword evidence="1" id="KW-0472">Membrane</keyword>
<name>A0A2Y9C9Z5_9FIRM</name>